<dbReference type="InterPro" id="IPR029052">
    <property type="entry name" value="Metallo-depent_PP-like"/>
</dbReference>
<evidence type="ECO:0000313" key="4">
    <source>
        <dbReference type="EMBL" id="RCK80786.1"/>
    </source>
</evidence>
<dbReference type="EC" id="3.1.4.-" evidence="2"/>
<sequence>MKIGLISDTHLNGDHPIAVPNWVRQAFAGVDLIIHAGDIEVDEVLEELGLIAPVQAVRGNVDWLDHLPVSRLVPIDGGFAAVAHRLADARRAWRPGVILLVHGHTHAGEIVEEPGLTIINPGSARKPRDGRPPSVVVAEVVAGQIRAEFKFKPQPADG</sequence>
<reference evidence="4 5" key="1">
    <citation type="submission" date="2018-05" db="EMBL/GenBank/DDBJ databases">
        <title>A metagenomic window into the 2 km-deep terrestrial subsurface aquifer revealed taxonomically and functionally diverse microbial community comprising novel uncultured bacterial lineages.</title>
        <authorList>
            <person name="Kadnikov V.V."/>
            <person name="Mardanov A.V."/>
            <person name="Beletsky A.V."/>
            <person name="Banks D."/>
            <person name="Pimenov N.V."/>
            <person name="Frank Y.A."/>
            <person name="Karnachuk O.V."/>
            <person name="Ravin N.V."/>
        </authorList>
    </citation>
    <scope>NUCLEOTIDE SEQUENCE [LARGE SCALE GENOMIC DNA]</scope>
    <source>
        <strain evidence="4">BY5</strain>
    </source>
</reference>
<dbReference type="Gene3D" id="3.60.21.10">
    <property type="match status" value="1"/>
</dbReference>
<protein>
    <recommendedName>
        <fullName evidence="2">Phosphoesterase</fullName>
        <ecNumber evidence="2">3.1.4.-</ecNumber>
    </recommendedName>
</protein>
<feature type="domain" description="Calcineurin-like phosphoesterase" evidence="3">
    <location>
        <begin position="1"/>
        <end position="141"/>
    </location>
</feature>
<accession>A0A367ZRX0</accession>
<comment type="cofactor">
    <cofactor evidence="2">
        <name>a divalent metal cation</name>
        <dbReference type="ChEBI" id="CHEBI:60240"/>
    </cofactor>
</comment>
<evidence type="ECO:0000256" key="2">
    <source>
        <dbReference type="RuleBase" id="RU362039"/>
    </source>
</evidence>
<comment type="similarity">
    <text evidence="1 2">Belongs to the metallophosphoesterase superfamily. YfcE family.</text>
</comment>
<dbReference type="InterPro" id="IPR024654">
    <property type="entry name" value="Calcineurin-like_PHP_lpxH"/>
</dbReference>
<comment type="caution">
    <text evidence="4">The sequence shown here is derived from an EMBL/GenBank/DDBJ whole genome shotgun (WGS) entry which is preliminary data.</text>
</comment>
<keyword evidence="2" id="KW-0479">Metal-binding</keyword>
<dbReference type="Proteomes" id="UP000252355">
    <property type="component" value="Unassembled WGS sequence"/>
</dbReference>
<evidence type="ECO:0000259" key="3">
    <source>
        <dbReference type="Pfam" id="PF12850"/>
    </source>
</evidence>
<dbReference type="GO" id="GO:0016787">
    <property type="term" value="F:hydrolase activity"/>
    <property type="evidence" value="ECO:0007669"/>
    <property type="project" value="UniProtKB-UniRule"/>
</dbReference>
<evidence type="ECO:0000313" key="5">
    <source>
        <dbReference type="Proteomes" id="UP000252355"/>
    </source>
</evidence>
<dbReference type="Pfam" id="PF12850">
    <property type="entry name" value="Metallophos_2"/>
    <property type="match status" value="1"/>
</dbReference>
<proteinExistence type="inferred from homology"/>
<name>A0A367ZRX0_9BACT</name>
<dbReference type="InterPro" id="IPR000979">
    <property type="entry name" value="Phosphodiesterase_MJ0936/Vps29"/>
</dbReference>
<dbReference type="EMBL" id="QOQW01000004">
    <property type="protein sequence ID" value="RCK80786.1"/>
    <property type="molecule type" value="Genomic_DNA"/>
</dbReference>
<dbReference type="AlphaFoldDB" id="A0A367ZRX0"/>
<dbReference type="SUPFAM" id="SSF56300">
    <property type="entry name" value="Metallo-dependent phosphatases"/>
    <property type="match status" value="1"/>
</dbReference>
<organism evidence="4 5">
    <name type="scientific">Candidatus Ozemobacter sibiricus</name>
    <dbReference type="NCBI Taxonomy" id="2268124"/>
    <lineage>
        <taxon>Bacteria</taxon>
        <taxon>Candidatus Ozemobacteria</taxon>
        <taxon>Candidatus Ozemobacterales</taxon>
        <taxon>Candidatus Ozemobacteraceae</taxon>
        <taxon>Candidatus Ozemobacter</taxon>
    </lineage>
</organism>
<dbReference type="NCBIfam" id="TIGR00040">
    <property type="entry name" value="yfcE"/>
    <property type="match status" value="1"/>
</dbReference>
<evidence type="ECO:0000256" key="1">
    <source>
        <dbReference type="ARBA" id="ARBA00008950"/>
    </source>
</evidence>
<gene>
    <name evidence="4" type="ORF">OZSIB_2674</name>
</gene>
<dbReference type="GO" id="GO:0046872">
    <property type="term" value="F:metal ion binding"/>
    <property type="evidence" value="ECO:0007669"/>
    <property type="project" value="UniProtKB-KW"/>
</dbReference>